<dbReference type="AlphaFoldDB" id="A0A0D3KY42"/>
<reference evidence="2" key="2">
    <citation type="submission" date="2024-10" db="UniProtKB">
        <authorList>
            <consortium name="EnsemblProtists"/>
        </authorList>
    </citation>
    <scope>IDENTIFICATION</scope>
</reference>
<protein>
    <recommendedName>
        <fullName evidence="1">Pseudouridine synthase RsuA/RluA-like domain-containing protein</fullName>
    </recommendedName>
</protein>
<accession>A0A0D3KY42</accession>
<name>A0A0D3KY42_EMIH1</name>
<proteinExistence type="predicted"/>
<dbReference type="HOGENOM" id="CLU_1083503_0_0_1"/>
<dbReference type="EnsemblProtists" id="EOD40677">
    <property type="protein sequence ID" value="EOD40677"/>
    <property type="gene ID" value="EMIHUDRAFT_466446"/>
</dbReference>
<dbReference type="GO" id="GO:0001522">
    <property type="term" value="P:pseudouridine synthesis"/>
    <property type="evidence" value="ECO:0007669"/>
    <property type="project" value="InterPro"/>
</dbReference>
<dbReference type="GO" id="GO:0003723">
    <property type="term" value="F:RNA binding"/>
    <property type="evidence" value="ECO:0007669"/>
    <property type="project" value="InterPro"/>
</dbReference>
<dbReference type="InterPro" id="IPR006145">
    <property type="entry name" value="PsdUridine_synth_RsuA/RluA"/>
</dbReference>
<dbReference type="GO" id="GO:0009982">
    <property type="term" value="F:pseudouridine synthase activity"/>
    <property type="evidence" value="ECO:0007669"/>
    <property type="project" value="InterPro"/>
</dbReference>
<dbReference type="InterPro" id="IPR050343">
    <property type="entry name" value="RsuA_PseudoU_synthase"/>
</dbReference>
<evidence type="ECO:0000313" key="2">
    <source>
        <dbReference type="EnsemblProtists" id="EOD40677"/>
    </source>
</evidence>
<evidence type="ECO:0000313" key="3">
    <source>
        <dbReference type="Proteomes" id="UP000013827"/>
    </source>
</evidence>
<dbReference type="Gene3D" id="3.30.2350.10">
    <property type="entry name" value="Pseudouridine synthase"/>
    <property type="match status" value="1"/>
</dbReference>
<feature type="domain" description="Pseudouridine synthase RsuA/RluA-like" evidence="1">
    <location>
        <begin position="61"/>
        <end position="167"/>
    </location>
</feature>
<dbReference type="Proteomes" id="UP000013827">
    <property type="component" value="Unassembled WGS sequence"/>
</dbReference>
<evidence type="ECO:0000259" key="1">
    <source>
        <dbReference type="Pfam" id="PF00849"/>
    </source>
</evidence>
<dbReference type="eggNOG" id="ENOG502QQ1B">
    <property type="taxonomic scope" value="Eukaryota"/>
</dbReference>
<dbReference type="Pfam" id="PF00849">
    <property type="entry name" value="PseudoU_synth_2"/>
    <property type="match status" value="1"/>
</dbReference>
<reference evidence="3" key="1">
    <citation type="journal article" date="2013" name="Nature">
        <title>Pan genome of the phytoplankton Emiliania underpins its global distribution.</title>
        <authorList>
            <person name="Read B.A."/>
            <person name="Kegel J."/>
            <person name="Klute M.J."/>
            <person name="Kuo A."/>
            <person name="Lefebvre S.C."/>
            <person name="Maumus F."/>
            <person name="Mayer C."/>
            <person name="Miller J."/>
            <person name="Monier A."/>
            <person name="Salamov A."/>
            <person name="Young J."/>
            <person name="Aguilar M."/>
            <person name="Claverie J.M."/>
            <person name="Frickenhaus S."/>
            <person name="Gonzalez K."/>
            <person name="Herman E.K."/>
            <person name="Lin Y.C."/>
            <person name="Napier J."/>
            <person name="Ogata H."/>
            <person name="Sarno A.F."/>
            <person name="Shmutz J."/>
            <person name="Schroeder D."/>
            <person name="de Vargas C."/>
            <person name="Verret F."/>
            <person name="von Dassow P."/>
            <person name="Valentin K."/>
            <person name="Van de Peer Y."/>
            <person name="Wheeler G."/>
            <person name="Dacks J.B."/>
            <person name="Delwiche C.F."/>
            <person name="Dyhrman S.T."/>
            <person name="Glockner G."/>
            <person name="John U."/>
            <person name="Richards T."/>
            <person name="Worden A.Z."/>
            <person name="Zhang X."/>
            <person name="Grigoriev I.V."/>
            <person name="Allen A.E."/>
            <person name="Bidle K."/>
            <person name="Borodovsky M."/>
            <person name="Bowler C."/>
            <person name="Brownlee C."/>
            <person name="Cock J.M."/>
            <person name="Elias M."/>
            <person name="Gladyshev V.N."/>
            <person name="Groth M."/>
            <person name="Guda C."/>
            <person name="Hadaegh A."/>
            <person name="Iglesias-Rodriguez M.D."/>
            <person name="Jenkins J."/>
            <person name="Jones B.M."/>
            <person name="Lawson T."/>
            <person name="Leese F."/>
            <person name="Lindquist E."/>
            <person name="Lobanov A."/>
            <person name="Lomsadze A."/>
            <person name="Malik S.B."/>
            <person name="Marsh M.E."/>
            <person name="Mackinder L."/>
            <person name="Mock T."/>
            <person name="Mueller-Roeber B."/>
            <person name="Pagarete A."/>
            <person name="Parker M."/>
            <person name="Probert I."/>
            <person name="Quesneville H."/>
            <person name="Raines C."/>
            <person name="Rensing S.A."/>
            <person name="Riano-Pachon D.M."/>
            <person name="Richier S."/>
            <person name="Rokitta S."/>
            <person name="Shiraiwa Y."/>
            <person name="Soanes D.M."/>
            <person name="van der Giezen M."/>
            <person name="Wahlund T.M."/>
            <person name="Williams B."/>
            <person name="Wilson W."/>
            <person name="Wolfe G."/>
            <person name="Wurch L.L."/>
        </authorList>
    </citation>
    <scope>NUCLEOTIDE SEQUENCE</scope>
</reference>
<dbReference type="PANTHER" id="PTHR47683">
    <property type="entry name" value="PSEUDOURIDINE SYNTHASE FAMILY PROTEIN-RELATED"/>
    <property type="match status" value="1"/>
</dbReference>
<dbReference type="KEGG" id="ehx:EMIHUDRAFT_466446"/>
<keyword evidence="3" id="KW-1185">Reference proteome</keyword>
<dbReference type="PANTHER" id="PTHR47683:SF2">
    <property type="entry name" value="RNA-BINDING S4 DOMAIN-CONTAINING PROTEIN"/>
    <property type="match status" value="1"/>
</dbReference>
<dbReference type="RefSeq" id="XP_005793106.1">
    <property type="nucleotide sequence ID" value="XM_005793049.1"/>
</dbReference>
<dbReference type="SUPFAM" id="SSF55120">
    <property type="entry name" value="Pseudouridine synthase"/>
    <property type="match status" value="1"/>
</dbReference>
<dbReference type="GeneID" id="17285947"/>
<organism evidence="2 3">
    <name type="scientific">Emiliania huxleyi (strain CCMP1516)</name>
    <dbReference type="NCBI Taxonomy" id="280463"/>
    <lineage>
        <taxon>Eukaryota</taxon>
        <taxon>Haptista</taxon>
        <taxon>Haptophyta</taxon>
        <taxon>Prymnesiophyceae</taxon>
        <taxon>Isochrysidales</taxon>
        <taxon>Noelaerhabdaceae</taxon>
        <taxon>Emiliania</taxon>
    </lineage>
</organism>
<dbReference type="InterPro" id="IPR020103">
    <property type="entry name" value="PsdUridine_synth_cat_dom_sf"/>
</dbReference>
<dbReference type="PaxDb" id="2903-EOD40677"/>
<sequence length="257" mass="28117">MRRATSLLLAQHKPFSFLSPSTAPRGNKKFAVDLLVQKNNAVAAPWVTNAQLGAPPRSADHPRSVPGLVCIGRLDADTTGLMLWTDDADMARRVMSADSGVEKEYLVRVKGHEAWDERRRERTTRLLAHGMAIDGVPLHRATAGWLNGEQLRVVLTEGRHRQVRKMCDMVGLEVLALKRVRIGPIRLGGLRTGQWSALPSHLQRRLWAAAVGQDAPGDGSVPGGSSRECAIPAEGTLPKRRNSTRVTSSRVVNEVVI</sequence>